<dbReference type="AlphaFoldDB" id="A0A0R1UXW6"/>
<evidence type="ECO:0000313" key="2">
    <source>
        <dbReference type="Proteomes" id="UP000051580"/>
    </source>
</evidence>
<keyword evidence="2" id="KW-1185">Reference proteome</keyword>
<dbReference type="PATRIC" id="fig|1423753.3.peg.149"/>
<evidence type="ECO:0000313" key="1">
    <source>
        <dbReference type="EMBL" id="KRL98127.1"/>
    </source>
</evidence>
<protein>
    <submittedName>
        <fullName evidence="1">Uncharacterized protein</fullName>
    </submittedName>
</protein>
<gene>
    <name evidence="1" type="ORF">FD28_GL000143</name>
</gene>
<accession>A0A0R1UXW6</accession>
<dbReference type="EMBL" id="AZFS01000007">
    <property type="protein sequence ID" value="KRL98127.1"/>
    <property type="molecule type" value="Genomic_DNA"/>
</dbReference>
<proteinExistence type="predicted"/>
<comment type="caution">
    <text evidence="1">The sequence shown here is derived from an EMBL/GenBank/DDBJ whole genome shotgun (WGS) entry which is preliminary data.</text>
</comment>
<name>A0A0R1UXW6_9LACO</name>
<reference evidence="1 2" key="1">
    <citation type="journal article" date="2015" name="Genome Announc.">
        <title>Expanding the biotechnology potential of lactobacilli through comparative genomics of 213 strains and associated genera.</title>
        <authorList>
            <person name="Sun Z."/>
            <person name="Harris H.M."/>
            <person name="McCann A."/>
            <person name="Guo C."/>
            <person name="Argimon S."/>
            <person name="Zhang W."/>
            <person name="Yang X."/>
            <person name="Jeffery I.B."/>
            <person name="Cooney J.C."/>
            <person name="Kagawa T.F."/>
            <person name="Liu W."/>
            <person name="Song Y."/>
            <person name="Salvetti E."/>
            <person name="Wrobel A."/>
            <person name="Rasinkangas P."/>
            <person name="Parkhill J."/>
            <person name="Rea M.C."/>
            <person name="O'Sullivan O."/>
            <person name="Ritari J."/>
            <person name="Douillard F.P."/>
            <person name="Paul Ross R."/>
            <person name="Yang R."/>
            <person name="Briner A.E."/>
            <person name="Felis G.E."/>
            <person name="de Vos W.M."/>
            <person name="Barrangou R."/>
            <person name="Klaenhammer T.R."/>
            <person name="Caufield P.W."/>
            <person name="Cui Y."/>
            <person name="Zhang H."/>
            <person name="O'Toole P.W."/>
        </authorList>
    </citation>
    <scope>NUCLEOTIDE SEQUENCE [LARGE SCALE GENOMIC DNA]</scope>
    <source>
        <strain evidence="1 2">DSM 16381</strain>
    </source>
</reference>
<organism evidence="1 2">
    <name type="scientific">Levilactobacillus hammesii DSM 16381</name>
    <dbReference type="NCBI Taxonomy" id="1423753"/>
    <lineage>
        <taxon>Bacteria</taxon>
        <taxon>Bacillati</taxon>
        <taxon>Bacillota</taxon>
        <taxon>Bacilli</taxon>
        <taxon>Lactobacillales</taxon>
        <taxon>Lactobacillaceae</taxon>
        <taxon>Levilactobacillus</taxon>
    </lineage>
</organism>
<sequence>MGYLENGDFETMVFSVQSEGEDRSIGFSRPAHRVPAQIWRTVRRHFSTMLPIETGS</sequence>
<dbReference type="Proteomes" id="UP000051580">
    <property type="component" value="Unassembled WGS sequence"/>
</dbReference>